<dbReference type="KEGG" id="rsi:Runsl_2082"/>
<protein>
    <submittedName>
        <fullName evidence="4">Fatty acid desaturase</fullName>
    </submittedName>
</protein>
<proteinExistence type="predicted"/>
<accession>A0A7U3ZJQ7</accession>
<dbReference type="Proteomes" id="UP000000493">
    <property type="component" value="Chromosome"/>
</dbReference>
<evidence type="ECO:0000256" key="1">
    <source>
        <dbReference type="SAM" id="MobiDB-lite"/>
    </source>
</evidence>
<gene>
    <name evidence="4" type="ordered locus">Runsl_2082</name>
</gene>
<keyword evidence="2" id="KW-0812">Transmembrane</keyword>
<sequence>MKTIFDKIQESQGDAPGQKQDESEKQKTISPELAKKIRSELQQFALKSNLYGIYEVSSDYLILLSSALLIQWTLVTALPRAVQTFMIALSMVVSAAALKGLNNLIHQACHYTLYATKSWNDNLQFLTGYLIFRDLESYRLFHSLHHKYLNTELDPENAYRTRWLLGHFKTRFWTIVLIRPLFLYYTYDFIKYSVIPFWTNGIRIYEKLTFWLLLILCIHLTDTWLLFSLVYVVPVFVIYPLITAFVEASEHIGLSGMATDLHGGRNRHYGWIANFVFHRHNEGNHGLHHWVAHIPDRHLNAAFEFLKKNYPNIYMIESHSLAETLGQMFDAEK</sequence>
<feature type="transmembrane region" description="Helical" evidence="2">
    <location>
        <begin position="60"/>
        <end position="78"/>
    </location>
</feature>
<feature type="transmembrane region" description="Helical" evidence="2">
    <location>
        <begin position="84"/>
        <end position="101"/>
    </location>
</feature>
<evidence type="ECO:0000313" key="5">
    <source>
        <dbReference type="Proteomes" id="UP000000493"/>
    </source>
</evidence>
<dbReference type="AlphaFoldDB" id="A0A7U3ZJQ7"/>
<evidence type="ECO:0000259" key="3">
    <source>
        <dbReference type="Pfam" id="PF00487"/>
    </source>
</evidence>
<feature type="transmembrane region" description="Helical" evidence="2">
    <location>
        <begin position="210"/>
        <end position="239"/>
    </location>
</feature>
<reference evidence="4 5" key="2">
    <citation type="journal article" date="2012" name="Stand. Genomic Sci.">
        <title>Complete genome sequence of the aquatic bacterium Runella slithyformis type strain (LSU 4(T)).</title>
        <authorList>
            <person name="Copeland A."/>
            <person name="Zhang X."/>
            <person name="Misra M."/>
            <person name="Lapidus A."/>
            <person name="Nolan M."/>
            <person name="Lucas S."/>
            <person name="Deshpande S."/>
            <person name="Cheng J.F."/>
            <person name="Tapia R."/>
            <person name="Goodwin L.A."/>
            <person name="Pitluck S."/>
            <person name="Liolios K."/>
            <person name="Pagani I."/>
            <person name="Ivanova N."/>
            <person name="Mikhailova N."/>
            <person name="Pati A."/>
            <person name="Chen A."/>
            <person name="Palaniappan K."/>
            <person name="Land M."/>
            <person name="Hauser L."/>
            <person name="Pan C."/>
            <person name="Jeffries C.D."/>
            <person name="Detter J.C."/>
            <person name="Brambilla E.M."/>
            <person name="Rohde M."/>
            <person name="Djao O.D."/>
            <person name="Goker M."/>
            <person name="Sikorski J."/>
            <person name="Tindall B.J."/>
            <person name="Woyke T."/>
            <person name="Bristow J."/>
            <person name="Eisen J.A."/>
            <person name="Markowitz V."/>
            <person name="Hugenholtz P."/>
            <person name="Kyrpides N.C."/>
            <person name="Klenk H.P."/>
            <person name="Mavromatis K."/>
        </authorList>
    </citation>
    <scope>NUCLEOTIDE SEQUENCE [LARGE SCALE GENOMIC DNA]</scope>
    <source>
        <strain evidence="5">ATCC 29530 / DSM 19594 / LMG 11500 / NCIMB 11436 / LSU 4</strain>
    </source>
</reference>
<name>A0A7U3ZJQ7_RUNSL</name>
<dbReference type="RefSeq" id="WP_013927808.1">
    <property type="nucleotide sequence ID" value="NC_015703.1"/>
</dbReference>
<feature type="domain" description="Fatty acid desaturase" evidence="3">
    <location>
        <begin position="89"/>
        <end position="314"/>
    </location>
</feature>
<evidence type="ECO:0000313" key="4">
    <source>
        <dbReference type="EMBL" id="AEI48497.1"/>
    </source>
</evidence>
<organism evidence="4 5">
    <name type="scientific">Runella slithyformis (strain ATCC 29530 / DSM 19594 / LMG 11500 / NCIMB 11436 / LSU 4)</name>
    <dbReference type="NCBI Taxonomy" id="761193"/>
    <lineage>
        <taxon>Bacteria</taxon>
        <taxon>Pseudomonadati</taxon>
        <taxon>Bacteroidota</taxon>
        <taxon>Cytophagia</taxon>
        <taxon>Cytophagales</taxon>
        <taxon>Spirosomataceae</taxon>
        <taxon>Runella</taxon>
    </lineage>
</organism>
<keyword evidence="5" id="KW-1185">Reference proteome</keyword>
<dbReference type="EMBL" id="CP002859">
    <property type="protein sequence ID" value="AEI48497.1"/>
    <property type="molecule type" value="Genomic_DNA"/>
</dbReference>
<feature type="compositionally biased region" description="Basic and acidic residues" evidence="1">
    <location>
        <begin position="19"/>
        <end position="29"/>
    </location>
</feature>
<dbReference type="Pfam" id="PF00487">
    <property type="entry name" value="FA_desaturase"/>
    <property type="match status" value="1"/>
</dbReference>
<evidence type="ECO:0000256" key="2">
    <source>
        <dbReference type="SAM" id="Phobius"/>
    </source>
</evidence>
<keyword evidence="2" id="KW-1133">Transmembrane helix</keyword>
<keyword evidence="2" id="KW-0472">Membrane</keyword>
<dbReference type="GO" id="GO:0006629">
    <property type="term" value="P:lipid metabolic process"/>
    <property type="evidence" value="ECO:0007669"/>
    <property type="project" value="InterPro"/>
</dbReference>
<reference evidence="5" key="1">
    <citation type="submission" date="2011-06" db="EMBL/GenBank/DDBJ databases">
        <title>The complete genome of chromosome of Runella slithyformis DSM 19594.</title>
        <authorList>
            <consortium name="US DOE Joint Genome Institute (JGI-PGF)"/>
            <person name="Lucas S."/>
            <person name="Han J."/>
            <person name="Lapidus A."/>
            <person name="Bruce D."/>
            <person name="Goodwin L."/>
            <person name="Pitluck S."/>
            <person name="Peters L."/>
            <person name="Kyrpides N."/>
            <person name="Mavromatis K."/>
            <person name="Ivanova N."/>
            <person name="Ovchinnikova G."/>
            <person name="Zhang X."/>
            <person name="Misra M."/>
            <person name="Detter J.C."/>
            <person name="Tapia R."/>
            <person name="Han C."/>
            <person name="Land M."/>
            <person name="Hauser L."/>
            <person name="Markowitz V."/>
            <person name="Cheng J.-F."/>
            <person name="Hugenholtz P."/>
            <person name="Woyke T."/>
            <person name="Wu D."/>
            <person name="Tindall B."/>
            <person name="Faehrich R."/>
            <person name="Brambilla E."/>
            <person name="Klenk H.-P."/>
            <person name="Eisen J.A."/>
        </authorList>
    </citation>
    <scope>NUCLEOTIDE SEQUENCE [LARGE SCALE GENOMIC DNA]</scope>
    <source>
        <strain evidence="5">ATCC 29530 / DSM 19594 / LMG 11500 / NCIMB 11436 / LSU 4</strain>
    </source>
</reference>
<feature type="region of interest" description="Disordered" evidence="1">
    <location>
        <begin position="1"/>
        <end position="29"/>
    </location>
</feature>
<dbReference type="InterPro" id="IPR005804">
    <property type="entry name" value="FA_desaturase_dom"/>
</dbReference>